<dbReference type="eggNOG" id="KOG3508">
    <property type="taxonomic scope" value="Eukaryota"/>
</dbReference>
<dbReference type="InParanoid" id="G1KSS9"/>
<dbReference type="SMART" id="SM00323">
    <property type="entry name" value="RasGAP"/>
    <property type="match status" value="1"/>
</dbReference>
<dbReference type="PROSITE" id="PS50004">
    <property type="entry name" value="C2"/>
    <property type="match status" value="1"/>
</dbReference>
<evidence type="ECO:0000259" key="5">
    <source>
        <dbReference type="PROSITE" id="PS50018"/>
    </source>
</evidence>
<reference evidence="6 7" key="1">
    <citation type="submission" date="2009-12" db="EMBL/GenBank/DDBJ databases">
        <title>The Genome Sequence of Anolis carolinensis (Green Anole Lizard).</title>
        <authorList>
            <consortium name="The Genome Sequencing Platform"/>
            <person name="Di Palma F."/>
            <person name="Alfoldi J."/>
            <person name="Heiman D."/>
            <person name="Young S."/>
            <person name="Grabherr M."/>
            <person name="Johnson J."/>
            <person name="Lander E.S."/>
            <person name="Lindblad-Toh K."/>
        </authorList>
    </citation>
    <scope>NUCLEOTIDE SEQUENCE [LARGE SCALE GENOMIC DNA]</scope>
    <source>
        <strain evidence="6 7">JBL SC #1</strain>
    </source>
</reference>
<feature type="region of interest" description="Disordered" evidence="3">
    <location>
        <begin position="1073"/>
        <end position="1102"/>
    </location>
</feature>
<protein>
    <submittedName>
        <fullName evidence="6">RAS protein activator like 3</fullName>
    </submittedName>
</protein>
<dbReference type="SUPFAM" id="SSF57997">
    <property type="entry name" value="Tropomyosin"/>
    <property type="match status" value="1"/>
</dbReference>
<dbReference type="PANTHER" id="PTHR10194:SF96">
    <property type="entry name" value="RAS PROTEIN ACTIVATOR LIKE-3"/>
    <property type="match status" value="1"/>
</dbReference>
<dbReference type="GO" id="GO:0042802">
    <property type="term" value="F:identical protein binding"/>
    <property type="evidence" value="ECO:0007669"/>
    <property type="project" value="Ensembl"/>
</dbReference>
<dbReference type="HOGENOM" id="CLU_009167_0_0_1"/>
<dbReference type="PROSITE" id="PS50018">
    <property type="entry name" value="RAS_GTPASE_ACTIV_2"/>
    <property type="match status" value="1"/>
</dbReference>
<feature type="compositionally biased region" description="Basic and acidic residues" evidence="3">
    <location>
        <begin position="238"/>
        <end position="250"/>
    </location>
</feature>
<keyword evidence="1" id="KW-0343">GTPase activation</keyword>
<name>G1KSS9_ANOCA</name>
<dbReference type="GO" id="GO:0051142">
    <property type="term" value="P:positive regulation of NK T cell proliferation"/>
    <property type="evidence" value="ECO:0007669"/>
    <property type="project" value="Ensembl"/>
</dbReference>
<feature type="compositionally biased region" description="Basic residues" evidence="3">
    <location>
        <begin position="137"/>
        <end position="148"/>
    </location>
</feature>
<dbReference type="Gene3D" id="2.60.40.150">
    <property type="entry name" value="C2 domain"/>
    <property type="match status" value="1"/>
</dbReference>
<evidence type="ECO:0000313" key="6">
    <source>
        <dbReference type="Ensembl" id="ENSACAP00000016302.3"/>
    </source>
</evidence>
<feature type="compositionally biased region" description="Basic and acidic residues" evidence="3">
    <location>
        <begin position="149"/>
        <end position="163"/>
    </location>
</feature>
<dbReference type="GeneTree" id="ENSGT00940000161423"/>
<reference evidence="6" key="2">
    <citation type="submission" date="2025-08" db="UniProtKB">
        <authorList>
            <consortium name="Ensembl"/>
        </authorList>
    </citation>
    <scope>IDENTIFICATION</scope>
</reference>
<gene>
    <name evidence="6" type="primary">RASAL3</name>
</gene>
<dbReference type="InterPro" id="IPR001936">
    <property type="entry name" value="RasGAP_dom"/>
</dbReference>
<dbReference type="InterPro" id="IPR039360">
    <property type="entry name" value="Ras_GTPase"/>
</dbReference>
<evidence type="ECO:0000256" key="3">
    <source>
        <dbReference type="SAM" id="MobiDB-lite"/>
    </source>
</evidence>
<feature type="region of interest" description="Disordered" evidence="3">
    <location>
        <begin position="78"/>
        <end position="171"/>
    </location>
</feature>
<dbReference type="Gene3D" id="1.10.506.10">
    <property type="entry name" value="GTPase Activation - p120gap, domain 1"/>
    <property type="match status" value="2"/>
</dbReference>
<proteinExistence type="predicted"/>
<dbReference type="GO" id="GO:0005096">
    <property type="term" value="F:GTPase activator activity"/>
    <property type="evidence" value="ECO:0000318"/>
    <property type="project" value="GO_Central"/>
</dbReference>
<dbReference type="SUPFAM" id="SSF49562">
    <property type="entry name" value="C2 domain (Calcium/lipid-binding domain, CaLB)"/>
    <property type="match status" value="1"/>
</dbReference>
<keyword evidence="2" id="KW-0175">Coiled coil</keyword>
<evidence type="ECO:0000259" key="4">
    <source>
        <dbReference type="PROSITE" id="PS50004"/>
    </source>
</evidence>
<evidence type="ECO:0000256" key="2">
    <source>
        <dbReference type="SAM" id="Coils"/>
    </source>
</evidence>
<feature type="domain" description="C2" evidence="4">
    <location>
        <begin position="349"/>
        <end position="467"/>
    </location>
</feature>
<keyword evidence="7" id="KW-1185">Reference proteome</keyword>
<reference evidence="6" key="3">
    <citation type="submission" date="2025-09" db="UniProtKB">
        <authorList>
            <consortium name="Ensembl"/>
        </authorList>
    </citation>
    <scope>IDENTIFICATION</scope>
</reference>
<sequence length="1102" mass="123748">MSLKLFEIAYLLHGQEGKAALILDQMEAHRKPQGGTEDPFLLRSYRWETVLQNGEKIPRLDPSHHHGSAGSWHKVKLQKWKRAQSHPETELSRSSIEKLPQASSRENTAVPKRSVFQRAFSTPAKMPKEHEGSSKLSLRKYLRSMSHRKNQESTPRSEREATKGGDSSVLLAPGITRDSHLWDVASVSLQDRQLVVLGREEEGQLQNRKRTSSSVSESSSLYRPVNQRDIEIAAEGRSLVDSRTPEKRPFQEASSGTQLSNVKGLLWKRIRDRKGRFQAKADSSPGIAVNGAGDVLPGPTVLLDLDNEKDILIRPLHSSLLGEQYCFEVLSAGGRRCFKCASAAERTRSMEDWRRAVQPSMDNCERTERMLSLWVYEARDLAPRRPYLCELRLDGALYARTTTKTASPTGTIFWGEHFDLKTLPVAEELHVYLVQEEEGHKAGSPVASVAIPLKELAAVRQPLERWYPLGRDRPNLPTLRLRGRYCNIRVLPIVRYKEFAEYLTFHYQELCAGLEHSLSARDKEELTSVLVRVLQSTGKAKDFLIDLGLAELDRFDEREALLFRENTLATKAIDEYMKLVGGPYLLGTLGDIVARPFSLEDKCEVDPSKCAPFDLSDNRSNLQHLCDEVFRKIAESLHAFPAELSEVFTAWQEACQLRGKPGIGQRLISASLFLRFLCPAIMSPSLFGLTQAYPNDATSRTLTLVAKVIQNLANFTTFGEKEAYMSFMNEFLEQNWGSMKSFLSSVSSPGSAIHMVAFDDSIDLALELSILHSLLCNIFSSLEPRTQESLEPLPTILHAIQEGTPVPVSVRLGPNTVASHSRQAENQKPGFVPPRELDKHSPLIKSQSMTSIQKGQRKEEPLAPVQPPKTRSKVQRTQSVPTQTKGGRRLQKQNSMEHMADSSPESSASGAQHSKAMQGYSKLRPSASLPRKPTVPWLRHSEEAAATQNGLYALHPLEEYGRQMEQLQAAVTTAKEKQKLFQEQLENVAAQNQVLLEEKTKFQEREEILCKRLEETESCLVQLISRVSGLEASLKKDYGKLLASEETTKQLEHRLSGMERDHDQLLRAVSQMLGHQGKTSNSLQRPLSGPVWVNRTENGDET</sequence>
<evidence type="ECO:0000256" key="1">
    <source>
        <dbReference type="ARBA" id="ARBA00022468"/>
    </source>
</evidence>
<dbReference type="STRING" id="28377.ENSACAP00000016302"/>
<dbReference type="PROSITE" id="PS00509">
    <property type="entry name" value="RAS_GTPASE_ACTIV_1"/>
    <property type="match status" value="1"/>
</dbReference>
<feature type="coiled-coil region" evidence="2">
    <location>
        <begin position="957"/>
        <end position="1005"/>
    </location>
</feature>
<feature type="domain" description="Ras-GAP" evidence="5">
    <location>
        <begin position="522"/>
        <end position="714"/>
    </location>
</feature>
<dbReference type="CDD" id="cd05136">
    <property type="entry name" value="RasGAP_DAB2IP"/>
    <property type="match status" value="1"/>
</dbReference>
<feature type="compositionally biased region" description="Polar residues" evidence="3">
    <location>
        <begin position="903"/>
        <end position="912"/>
    </location>
</feature>
<dbReference type="GO" id="GO:0098562">
    <property type="term" value="C:cytoplasmic side of membrane"/>
    <property type="evidence" value="ECO:0007669"/>
    <property type="project" value="Ensembl"/>
</dbReference>
<dbReference type="GO" id="GO:1902531">
    <property type="term" value="P:regulation of intracellular signal transduction"/>
    <property type="evidence" value="ECO:0000318"/>
    <property type="project" value="GO_Central"/>
</dbReference>
<dbReference type="Pfam" id="PF25321">
    <property type="entry name" value="PH_RASGAP"/>
    <property type="match status" value="1"/>
</dbReference>
<dbReference type="GO" id="GO:0046580">
    <property type="term" value="P:negative regulation of Ras protein signal transduction"/>
    <property type="evidence" value="ECO:0007669"/>
    <property type="project" value="Ensembl"/>
</dbReference>
<dbReference type="Pfam" id="PF00616">
    <property type="entry name" value="RasGAP"/>
    <property type="match status" value="1"/>
</dbReference>
<feature type="region of interest" description="Disordered" evidence="3">
    <location>
        <begin position="818"/>
        <end position="932"/>
    </location>
</feature>
<dbReference type="SUPFAM" id="SSF48350">
    <property type="entry name" value="GTPase activation domain, GAP"/>
    <property type="match status" value="1"/>
</dbReference>
<dbReference type="Ensembl" id="ENSACAT00000016626.4">
    <property type="protein sequence ID" value="ENSACAP00000016302.3"/>
    <property type="gene ID" value="ENSACAG00000016567.4"/>
</dbReference>
<dbReference type="InterPro" id="IPR035892">
    <property type="entry name" value="C2_domain_sf"/>
</dbReference>
<dbReference type="PANTHER" id="PTHR10194">
    <property type="entry name" value="RAS GTPASE-ACTIVATING PROTEINS"/>
    <property type="match status" value="1"/>
</dbReference>
<feature type="region of interest" description="Disordered" evidence="3">
    <location>
        <begin position="202"/>
        <end position="257"/>
    </location>
</feature>
<dbReference type="Proteomes" id="UP000001646">
    <property type="component" value="Chromosome 2"/>
</dbReference>
<accession>G1KSS9</accession>
<dbReference type="InterPro" id="IPR008936">
    <property type="entry name" value="Rho_GTPase_activation_prot"/>
</dbReference>
<dbReference type="InterPro" id="IPR023152">
    <property type="entry name" value="RasGAP_CS"/>
</dbReference>
<dbReference type="InterPro" id="IPR057606">
    <property type="entry name" value="SynGAP1-like_PH"/>
</dbReference>
<dbReference type="InterPro" id="IPR000008">
    <property type="entry name" value="C2_dom"/>
</dbReference>
<dbReference type="AlphaFoldDB" id="G1KSS9"/>
<dbReference type="GO" id="GO:0005737">
    <property type="term" value="C:cytoplasm"/>
    <property type="evidence" value="ECO:0007669"/>
    <property type="project" value="Ensembl"/>
</dbReference>
<evidence type="ECO:0000313" key="7">
    <source>
        <dbReference type="Proteomes" id="UP000001646"/>
    </source>
</evidence>
<organism evidence="6 7">
    <name type="scientific">Anolis carolinensis</name>
    <name type="common">Green anole</name>
    <name type="synonym">American chameleon</name>
    <dbReference type="NCBI Taxonomy" id="28377"/>
    <lineage>
        <taxon>Eukaryota</taxon>
        <taxon>Metazoa</taxon>
        <taxon>Chordata</taxon>
        <taxon>Craniata</taxon>
        <taxon>Vertebrata</taxon>
        <taxon>Euteleostomi</taxon>
        <taxon>Lepidosauria</taxon>
        <taxon>Squamata</taxon>
        <taxon>Bifurcata</taxon>
        <taxon>Unidentata</taxon>
        <taxon>Episquamata</taxon>
        <taxon>Toxicofera</taxon>
        <taxon>Iguania</taxon>
        <taxon>Dactyloidae</taxon>
        <taxon>Anolis</taxon>
    </lineage>
</organism>
<feature type="compositionally biased region" description="Polar residues" evidence="3">
    <location>
        <begin position="844"/>
        <end position="854"/>
    </location>
</feature>
<dbReference type="Bgee" id="ENSACAG00000016567">
    <property type="expression patterns" value="Expressed in adrenal gland and 3 other cell types or tissues"/>
</dbReference>
<feature type="compositionally biased region" description="Polar residues" evidence="3">
    <location>
        <begin position="875"/>
        <end position="885"/>
    </location>
</feature>